<dbReference type="PROSITE" id="PS51737">
    <property type="entry name" value="RECOMBINASE_DNA_BIND"/>
    <property type="match status" value="1"/>
</dbReference>
<reference evidence="2 3" key="1">
    <citation type="submission" date="2024-06" db="EMBL/GenBank/DDBJ databases">
        <title>The Natural Products Discovery Center: Release of the First 8490 Sequenced Strains for Exploring Actinobacteria Biosynthetic Diversity.</title>
        <authorList>
            <person name="Kalkreuter E."/>
            <person name="Kautsar S.A."/>
            <person name="Yang D."/>
            <person name="Bader C.D."/>
            <person name="Teijaro C.N."/>
            <person name="Fluegel L."/>
            <person name="Davis C.M."/>
            <person name="Simpson J.R."/>
            <person name="Lauterbach L."/>
            <person name="Steele A.D."/>
            <person name="Gui C."/>
            <person name="Meng S."/>
            <person name="Li G."/>
            <person name="Viehrig K."/>
            <person name="Ye F."/>
            <person name="Su P."/>
            <person name="Kiefer A.F."/>
            <person name="Nichols A."/>
            <person name="Cepeda A.J."/>
            <person name="Yan W."/>
            <person name="Fan B."/>
            <person name="Jiang Y."/>
            <person name="Adhikari A."/>
            <person name="Zheng C.-J."/>
            <person name="Schuster L."/>
            <person name="Cowan T.M."/>
            <person name="Smanski M.J."/>
            <person name="Chevrette M.G."/>
            <person name="De Carvalho L.P.S."/>
            <person name="Shen B."/>
        </authorList>
    </citation>
    <scope>NUCLEOTIDE SEQUENCE [LARGE SCALE GENOMIC DNA]</scope>
    <source>
        <strain evidence="2 3">NPDC019434</strain>
    </source>
</reference>
<evidence type="ECO:0000313" key="2">
    <source>
        <dbReference type="EMBL" id="MEU2125896.1"/>
    </source>
</evidence>
<gene>
    <name evidence="2" type="ORF">ABZ507_29180</name>
</gene>
<organism evidence="2 3">
    <name type="scientific">Nocardia niwae</name>
    <dbReference type="NCBI Taxonomy" id="626084"/>
    <lineage>
        <taxon>Bacteria</taxon>
        <taxon>Bacillati</taxon>
        <taxon>Actinomycetota</taxon>
        <taxon>Actinomycetes</taxon>
        <taxon>Mycobacteriales</taxon>
        <taxon>Nocardiaceae</taxon>
        <taxon>Nocardia</taxon>
    </lineage>
</organism>
<dbReference type="RefSeq" id="WP_357807928.1">
    <property type="nucleotide sequence ID" value="NZ_JBEYBM010000020.1"/>
</dbReference>
<dbReference type="InterPro" id="IPR011109">
    <property type="entry name" value="DNA_bind_recombinase_dom"/>
</dbReference>
<dbReference type="Pfam" id="PF07508">
    <property type="entry name" value="Recombinase"/>
    <property type="match status" value="1"/>
</dbReference>
<feature type="domain" description="Recombinase" evidence="1">
    <location>
        <begin position="163"/>
        <end position="324"/>
    </location>
</feature>
<dbReference type="SUPFAM" id="SSF53041">
    <property type="entry name" value="Resolvase-like"/>
    <property type="match status" value="1"/>
</dbReference>
<dbReference type="Gene3D" id="3.40.50.1390">
    <property type="entry name" value="Resolvase, N-terminal catalytic domain"/>
    <property type="match status" value="1"/>
</dbReference>
<dbReference type="InterPro" id="IPR036162">
    <property type="entry name" value="Resolvase-like_N_sf"/>
</dbReference>
<keyword evidence="3" id="KW-1185">Reference proteome</keyword>
<dbReference type="InterPro" id="IPR038109">
    <property type="entry name" value="DNA_bind_recomb_sf"/>
</dbReference>
<evidence type="ECO:0000259" key="1">
    <source>
        <dbReference type="PROSITE" id="PS51737"/>
    </source>
</evidence>
<dbReference type="EMBL" id="JBEYBR010000104">
    <property type="protein sequence ID" value="MEU2125896.1"/>
    <property type="molecule type" value="Genomic_DNA"/>
</dbReference>
<evidence type="ECO:0000313" key="3">
    <source>
        <dbReference type="Proteomes" id="UP001550535"/>
    </source>
</evidence>
<dbReference type="PANTHER" id="PTHR30461">
    <property type="entry name" value="DNA-INVERTASE FROM LAMBDOID PROPHAGE"/>
    <property type="match status" value="1"/>
</dbReference>
<sequence>MAKGHDATNIAFGNTLTDDAFKGRQFARANALVGQHGQIVAEFFDIGQSRSIPWKRRPAAGRLLELLKEPERGFDAVVIGEPQRAFYGNQFGLTFPVFVHYGVQLWVPEVGGPIDPDSEAHDLIMSVFGGMSKGERNRIKIRVRAAMAAQAQVEGRYLSGRPPYGYRLADAGPHPNPGKAADGKRLHTLEPDPVTAPVVQRIFSEYLSGIGIFAIAQRLTSDNILCPSAYDRRRNSHRSGAAWSKSAVRAILGNPRYTGYEVWNKQRKQESLIDVDDVALGHHTRLAWNPKNEWVYSDQPAHGALIGKDAFEQTQLRLAARGPQSTGRTTTRSQHPYAFKGLLFHDACGRRMQGNWNHGLPHYRCRYPSEYALANKIDHPTTVYLREDQLSGPIDSWLADIFHPDRIEHSLTMLEGAQTDNTP</sequence>
<proteinExistence type="predicted"/>
<protein>
    <submittedName>
        <fullName evidence="2">Recombinase family protein</fullName>
    </submittedName>
</protein>
<dbReference type="PANTHER" id="PTHR30461:SF23">
    <property type="entry name" value="DNA RECOMBINASE-RELATED"/>
    <property type="match status" value="1"/>
</dbReference>
<dbReference type="SMART" id="SM00857">
    <property type="entry name" value="Resolvase"/>
    <property type="match status" value="1"/>
</dbReference>
<accession>A0ABV2XJ26</accession>
<comment type="caution">
    <text evidence="2">The sequence shown here is derived from an EMBL/GenBank/DDBJ whole genome shotgun (WGS) entry which is preliminary data.</text>
</comment>
<dbReference type="Gene3D" id="3.90.1750.20">
    <property type="entry name" value="Putative Large Serine Recombinase, Chain B, Domain 2"/>
    <property type="match status" value="1"/>
</dbReference>
<name>A0ABV2XJ26_9NOCA</name>
<dbReference type="InterPro" id="IPR006119">
    <property type="entry name" value="Resolv_N"/>
</dbReference>
<dbReference type="InterPro" id="IPR050639">
    <property type="entry name" value="SSR_resolvase"/>
</dbReference>
<dbReference type="CDD" id="cd00338">
    <property type="entry name" value="Ser_Recombinase"/>
    <property type="match status" value="1"/>
</dbReference>
<dbReference type="Proteomes" id="UP001550535">
    <property type="component" value="Unassembled WGS sequence"/>
</dbReference>
<dbReference type="Pfam" id="PF00239">
    <property type="entry name" value="Resolvase"/>
    <property type="match status" value="1"/>
</dbReference>